<dbReference type="VEuPathDB" id="TriTrypDB:LMJFC_140011200"/>
<feature type="transmembrane region" description="Helical" evidence="2">
    <location>
        <begin position="466"/>
        <end position="492"/>
    </location>
</feature>
<dbReference type="OMA" id="FHECIDN"/>
<reference evidence="3 4" key="1">
    <citation type="journal article" date="2005" name="Science">
        <title>The genome of the kinetoplastid parasite, Leishmania major.</title>
        <authorList>
            <person name="Ivens A.C."/>
            <person name="Peacock C.S."/>
            <person name="Worthey E.A."/>
            <person name="Murphy L."/>
            <person name="Aggarwal G."/>
            <person name="Berriman M."/>
            <person name="Sisk E."/>
            <person name="Rajandream M.A."/>
            <person name="Adlem E."/>
            <person name="Aert R."/>
            <person name="Anupama A."/>
            <person name="Apostolou Z."/>
            <person name="Attipoe P."/>
            <person name="Bason N."/>
            <person name="Bauser C."/>
            <person name="Beck A."/>
            <person name="Beverley S.M."/>
            <person name="Bianchettin G."/>
            <person name="Borzym K."/>
            <person name="Bothe G."/>
            <person name="Bruschi C.V."/>
            <person name="Collins M."/>
            <person name="Cadag E."/>
            <person name="Ciarloni L."/>
            <person name="Clayton C."/>
            <person name="Coulson R.M."/>
            <person name="Cronin A."/>
            <person name="Cruz A.K."/>
            <person name="Davies R.M."/>
            <person name="De Gaudenzi J."/>
            <person name="Dobson D.E."/>
            <person name="Duesterhoeft A."/>
            <person name="Fazelina G."/>
            <person name="Fosker N."/>
            <person name="Frasch A.C."/>
            <person name="Fraser A."/>
            <person name="Fuchs M."/>
            <person name="Gabel C."/>
            <person name="Goble A."/>
            <person name="Goffeau A."/>
            <person name="Harris D."/>
            <person name="Hertz-Fowler C."/>
            <person name="Hilbert H."/>
            <person name="Horn D."/>
            <person name="Huang Y."/>
            <person name="Klages S."/>
            <person name="Knights A."/>
            <person name="Kube M."/>
            <person name="Larke N."/>
            <person name="Litvin L."/>
            <person name="Lord A."/>
            <person name="Louie T."/>
            <person name="Marra M."/>
            <person name="Masuy D."/>
            <person name="Matthews K."/>
            <person name="Michaeli S."/>
            <person name="Mottram J.C."/>
            <person name="Muller-Auer S."/>
            <person name="Munden H."/>
            <person name="Nelson S."/>
            <person name="Norbertczak H."/>
            <person name="Oliver K."/>
            <person name="O'neil S."/>
            <person name="Pentony M."/>
            <person name="Pohl T.M."/>
            <person name="Price C."/>
            <person name="Purnelle B."/>
            <person name="Quail M.A."/>
            <person name="Rabbinowitsch E."/>
            <person name="Reinhardt R."/>
            <person name="Rieger M."/>
            <person name="Rinta J."/>
            <person name="Robben J."/>
            <person name="Robertson L."/>
            <person name="Ruiz J.C."/>
            <person name="Rutter S."/>
            <person name="Saunders D."/>
            <person name="Schafer M."/>
            <person name="Schein J."/>
            <person name="Schwartz D.C."/>
            <person name="Seeger K."/>
            <person name="Seyler A."/>
            <person name="Sharp S."/>
            <person name="Shin H."/>
            <person name="Sivam D."/>
            <person name="Squares R."/>
            <person name="Squares S."/>
            <person name="Tosato V."/>
            <person name="Vogt C."/>
            <person name="Volckaert G."/>
            <person name="Wambutt R."/>
            <person name="Warren T."/>
            <person name="Wedler H."/>
            <person name="Woodward J."/>
            <person name="Zhou S."/>
            <person name="Zimmermann W."/>
            <person name="Smith D.F."/>
            <person name="Blackwell J.M."/>
            <person name="Stuart K.D."/>
            <person name="Barrell B."/>
            <person name="Myler P.J."/>
        </authorList>
    </citation>
    <scope>NUCLEOTIDE SEQUENCE [LARGE SCALE GENOMIC DNA]</scope>
    <source>
        <strain evidence="4">MHOM/IL/81/Friedlin</strain>
    </source>
</reference>
<dbReference type="InParanoid" id="Q4QFT0"/>
<keyword evidence="2" id="KW-0472">Membrane</keyword>
<gene>
    <name evidence="3" type="ORF">LMJF_14_0550</name>
</gene>
<accession>Q4QFT0</accession>
<proteinExistence type="predicted"/>
<protein>
    <submittedName>
        <fullName evidence="3">Uncharacterized protein</fullName>
    </submittedName>
</protein>
<feature type="transmembrane region" description="Helical" evidence="2">
    <location>
        <begin position="119"/>
        <end position="144"/>
    </location>
</feature>
<feature type="region of interest" description="Disordered" evidence="1">
    <location>
        <begin position="529"/>
        <end position="556"/>
    </location>
</feature>
<dbReference type="RefSeq" id="XP_001687654.1">
    <property type="nucleotide sequence ID" value="XM_001687602.1"/>
</dbReference>
<evidence type="ECO:0000256" key="1">
    <source>
        <dbReference type="SAM" id="MobiDB-lite"/>
    </source>
</evidence>
<name>Q4QFT0_LEIMA</name>
<dbReference type="AlphaFoldDB" id="Q4QFT0"/>
<dbReference type="HOGENOM" id="CLU_490449_0_0_1"/>
<keyword evidence="2" id="KW-1133">Transmembrane helix</keyword>
<organism evidence="3 4">
    <name type="scientific">Leishmania major</name>
    <dbReference type="NCBI Taxonomy" id="5664"/>
    <lineage>
        <taxon>Eukaryota</taxon>
        <taxon>Discoba</taxon>
        <taxon>Euglenozoa</taxon>
        <taxon>Kinetoplastea</taxon>
        <taxon>Metakinetoplastina</taxon>
        <taxon>Trypanosomatida</taxon>
        <taxon>Trypanosomatidae</taxon>
        <taxon>Leishmaniinae</taxon>
        <taxon>Leishmania</taxon>
    </lineage>
</organism>
<dbReference type="Proteomes" id="UP000000542">
    <property type="component" value="Chromosome 14"/>
</dbReference>
<dbReference type="VEuPathDB" id="TriTrypDB:LMJLV39_140011300"/>
<dbReference type="VEuPathDB" id="TriTrypDB:LMJSD75_140010900"/>
<keyword evidence="4" id="KW-1185">Reference proteome</keyword>
<evidence type="ECO:0000313" key="4">
    <source>
        <dbReference type="Proteomes" id="UP000000542"/>
    </source>
</evidence>
<dbReference type="GeneID" id="5650255"/>
<reference evidence="3 4" key="2">
    <citation type="journal article" date="2011" name="Genome Res.">
        <title>Chromosome and gene copy number variation allow major structural change between species and strains of Leishmania.</title>
        <authorList>
            <person name="Rogers M.B."/>
            <person name="Hilley J.D."/>
            <person name="Dickens N.J."/>
            <person name="Wilkes J."/>
            <person name="Bates P.A."/>
            <person name="Depledge D.P."/>
            <person name="Harris D."/>
            <person name="Her Y."/>
            <person name="Herzyk P."/>
            <person name="Imamura H."/>
            <person name="Otto T.D."/>
            <person name="Sanders M."/>
            <person name="Seeger K."/>
            <person name="Dujardin J.C."/>
            <person name="Berriman M."/>
            <person name="Smith D.F."/>
            <person name="Hertz-Fowler C."/>
            <person name="Mottram J.C."/>
        </authorList>
    </citation>
    <scope>NUCLEOTIDE SEQUENCE [LARGE SCALE GENOMIC DNA]</scope>
    <source>
        <strain evidence="4">MHOM/IL/81/Friedlin</strain>
    </source>
</reference>
<evidence type="ECO:0000256" key="2">
    <source>
        <dbReference type="SAM" id="Phobius"/>
    </source>
</evidence>
<keyword evidence="2" id="KW-0812">Transmembrane</keyword>
<sequence length="556" mass="59754">MLLPVFLESVCRCVLVYLRASAHVKECLPPFTHRPHIDPRLLSILLGCCLSLSPPPLPPSCAPLHELLVRLRVGLTVRVDKGRTHTPHLSHTHSRIHVHTREPPPLGAHVPLKPTPTSFLQVTSAFILSFFSFLLSLCVCVCVCNGRVERGGGKGNSGACGLCVHHGKKIYALFVFAGDFVRIRVIREAAASERMAPCACCAIQQRPCTFLALLLAAVVCLPSSSPSLILPGVLHAAALLPSRDLFLRRAGSTYNYTMYSGSAVTGESHFTGLTTYPYVFSAGMNSAIVAMLNGFLSSVKSNVSAVGGGFHECIDNKLGAVDGTACFKTLLAAAPPADCPAANKLCCPLFWRVESQGLRTTMAQVIPQTLFWNGATSVNGFFTNFSRSYLDANRNCSKPLLSPASPVNLAMDAYGEWRFVGLVTTYTLLETAINRSASSAAPIFGENPQDAITNTIRSQQPFYKIITVHIAGGVEALLLLLLFLFVVVAGPYSIGRPAIRVRELQLLTVDLVSQYRRKSACAFLDELSSSEGCRSPRMRSRSRSSSAGSGNGDGGG</sequence>
<evidence type="ECO:0000313" key="3">
    <source>
        <dbReference type="EMBL" id="CAJ02902.1"/>
    </source>
</evidence>
<dbReference type="KEGG" id="lma:LMJF_14_0550"/>
<dbReference type="EMBL" id="FR796410">
    <property type="protein sequence ID" value="CAJ02902.1"/>
    <property type="molecule type" value="Genomic_DNA"/>
</dbReference>
<dbReference type="VEuPathDB" id="TriTrypDB:LmjF.14.0550"/>